<keyword evidence="7" id="KW-1185">Reference proteome</keyword>
<comment type="subunit">
    <text evidence="5">The basal body constitutes a major portion of the flagellar organelle and consists of four rings (L,P,S, and M) mounted on a central rod.</text>
</comment>
<comment type="subcellular location">
    <subcellularLocation>
        <location evidence="5">Periplasm</location>
    </subcellularLocation>
    <subcellularLocation>
        <location evidence="5">Bacterial flagellum basal body</location>
    </subcellularLocation>
</comment>
<dbReference type="PANTHER" id="PTHR30381">
    <property type="entry name" value="FLAGELLAR P-RING PERIPLASMIC PROTEIN FLGI"/>
    <property type="match status" value="1"/>
</dbReference>
<evidence type="ECO:0000256" key="2">
    <source>
        <dbReference type="ARBA" id="ARBA00008994"/>
    </source>
</evidence>
<feature type="chain" id="PRO_5009007357" description="Flagellar P-ring protein" evidence="5">
    <location>
        <begin position="24"/>
        <end position="376"/>
    </location>
</feature>
<dbReference type="GO" id="GO:0030288">
    <property type="term" value="C:outer membrane-bounded periplasmic space"/>
    <property type="evidence" value="ECO:0007669"/>
    <property type="project" value="InterPro"/>
</dbReference>
<accession>B0TPJ3</accession>
<gene>
    <name evidence="5" type="primary">flgI</name>
    <name evidence="6" type="ordered locus">Shal_4254</name>
</gene>
<dbReference type="eggNOG" id="COG1706">
    <property type="taxonomic scope" value="Bacteria"/>
</dbReference>
<evidence type="ECO:0000256" key="4">
    <source>
        <dbReference type="ARBA" id="ARBA00023143"/>
    </source>
</evidence>
<dbReference type="KEGG" id="shl:Shal_4254"/>
<keyword evidence="6" id="KW-0966">Cell projection</keyword>
<evidence type="ECO:0000256" key="1">
    <source>
        <dbReference type="ARBA" id="ARBA00002591"/>
    </source>
</evidence>
<dbReference type="PANTHER" id="PTHR30381:SF0">
    <property type="entry name" value="FLAGELLAR P-RING PROTEIN"/>
    <property type="match status" value="1"/>
</dbReference>
<dbReference type="HOGENOM" id="CLU_045235_1_0_6"/>
<dbReference type="InterPro" id="IPR001782">
    <property type="entry name" value="Flag_FlgI"/>
</dbReference>
<sequence length="376" mass="39908" precursor="true">MKKIAIFMVSMLLSLSPLLPVKAQPQHRYLMDIVDVQGLRDNQLVGYGLVVGLDGTGDRTQVRFTSQSIVNMLKQFGVQIDDKTDPKLKNVAAVAVHATVPPLASPGQTLDITVSSLGDAKSLRGGTLLMTPMRAVDGEIYAVAQGNLVVGGVSAQGRNGTSVTINVPTVGSIPNGALLEAAMHSNFNDNENIVLNLIDPSFKTARNIERAVNELFGPDVAQADSSAKVIVRAPSSNRERVTFMSMLEELQIEQGRKSPRVVFNSRTGTVVMGGDVVVRKAAVSHGNLTVTIVEQEFVSQPNGAYLGQAQGETVVTTDSQVGIDEGNGHMFVWPEGTALNDIVRAVNSLGASPMDLMAILQALNEAGALEAELVVI</sequence>
<organism evidence="6 7">
    <name type="scientific">Shewanella halifaxensis (strain HAW-EB4)</name>
    <dbReference type="NCBI Taxonomy" id="458817"/>
    <lineage>
        <taxon>Bacteria</taxon>
        <taxon>Pseudomonadati</taxon>
        <taxon>Pseudomonadota</taxon>
        <taxon>Gammaproteobacteria</taxon>
        <taxon>Alteromonadales</taxon>
        <taxon>Shewanellaceae</taxon>
        <taxon>Shewanella</taxon>
    </lineage>
</organism>
<dbReference type="GO" id="GO:0009428">
    <property type="term" value="C:bacterial-type flagellum basal body, distal rod, P ring"/>
    <property type="evidence" value="ECO:0007669"/>
    <property type="project" value="InterPro"/>
</dbReference>
<feature type="signal peptide" evidence="5">
    <location>
        <begin position="1"/>
        <end position="23"/>
    </location>
</feature>
<name>B0TPJ3_SHEHH</name>
<dbReference type="GO" id="GO:0005198">
    <property type="term" value="F:structural molecule activity"/>
    <property type="evidence" value="ECO:0007669"/>
    <property type="project" value="InterPro"/>
</dbReference>
<dbReference type="AlphaFoldDB" id="B0TPJ3"/>
<keyword evidence="6" id="KW-0969">Cilium</keyword>
<evidence type="ECO:0000313" key="7">
    <source>
        <dbReference type="Proteomes" id="UP000001317"/>
    </source>
</evidence>
<dbReference type="OrthoDB" id="9786431at2"/>
<evidence type="ECO:0000256" key="3">
    <source>
        <dbReference type="ARBA" id="ARBA00022729"/>
    </source>
</evidence>
<keyword evidence="4 5" id="KW-0975">Bacterial flagellum</keyword>
<evidence type="ECO:0000256" key="5">
    <source>
        <dbReference type="HAMAP-Rule" id="MF_00416"/>
    </source>
</evidence>
<dbReference type="STRING" id="458817.Shal_4254"/>
<dbReference type="HAMAP" id="MF_00416">
    <property type="entry name" value="FlgI"/>
    <property type="match status" value="1"/>
</dbReference>
<dbReference type="RefSeq" id="WP_012279298.1">
    <property type="nucleotide sequence ID" value="NC_010334.1"/>
</dbReference>
<keyword evidence="3 5" id="KW-0732">Signal</keyword>
<dbReference type="PRINTS" id="PR01010">
    <property type="entry name" value="FLGPRINGFLGI"/>
</dbReference>
<evidence type="ECO:0000313" key="6">
    <source>
        <dbReference type="EMBL" id="ABZ78794.1"/>
    </source>
</evidence>
<reference evidence="6" key="1">
    <citation type="submission" date="2008-01" db="EMBL/GenBank/DDBJ databases">
        <title>Complete sequence of Shewanella halifaxensis HAW-EB4.</title>
        <authorList>
            <consortium name="US DOE Joint Genome Institute"/>
            <person name="Copeland A."/>
            <person name="Lucas S."/>
            <person name="Lapidus A."/>
            <person name="Glavina del Rio T."/>
            <person name="Dalin E."/>
            <person name="Tice H."/>
            <person name="Bruce D."/>
            <person name="Goodwin L."/>
            <person name="Pitluck S."/>
            <person name="Sims D."/>
            <person name="Brettin T."/>
            <person name="Detter J.C."/>
            <person name="Han C."/>
            <person name="Kuske C.R."/>
            <person name="Schmutz J."/>
            <person name="Larimer F."/>
            <person name="Land M."/>
            <person name="Hauser L."/>
            <person name="Kyrpides N."/>
            <person name="Kim E."/>
            <person name="Zhao J.-S."/>
            <person name="Richardson P."/>
        </authorList>
    </citation>
    <scope>NUCLEOTIDE SEQUENCE [LARGE SCALE GENOMIC DNA]</scope>
    <source>
        <strain evidence="6">HAW-EB4</strain>
    </source>
</reference>
<dbReference type="GO" id="GO:0071973">
    <property type="term" value="P:bacterial-type flagellum-dependent cell motility"/>
    <property type="evidence" value="ECO:0007669"/>
    <property type="project" value="InterPro"/>
</dbReference>
<dbReference type="EMBL" id="CP000931">
    <property type="protein sequence ID" value="ABZ78794.1"/>
    <property type="molecule type" value="Genomic_DNA"/>
</dbReference>
<dbReference type="Pfam" id="PF02119">
    <property type="entry name" value="FlgI"/>
    <property type="match status" value="1"/>
</dbReference>
<proteinExistence type="inferred from homology"/>
<comment type="function">
    <text evidence="1 5">Assembles around the rod to form the L-ring and probably protects the motor/basal body from shearing forces during rotation.</text>
</comment>
<dbReference type="Proteomes" id="UP000001317">
    <property type="component" value="Chromosome"/>
</dbReference>
<keyword evidence="6" id="KW-0282">Flagellum</keyword>
<comment type="similarity">
    <text evidence="2 5">Belongs to the FlgI family.</text>
</comment>
<dbReference type="NCBIfam" id="NF003676">
    <property type="entry name" value="PRK05303.1"/>
    <property type="match status" value="1"/>
</dbReference>
<keyword evidence="5" id="KW-0574">Periplasm</keyword>
<protein>
    <recommendedName>
        <fullName evidence="5">Flagellar P-ring protein</fullName>
    </recommendedName>
    <alternativeName>
        <fullName evidence="5">Basal body P-ring protein</fullName>
    </alternativeName>
</protein>